<keyword evidence="2 6" id="KW-0500">Molybdenum</keyword>
<comment type="similarity">
    <text evidence="1">Belongs to the bacterial solute-binding protein ModA family.</text>
</comment>
<dbReference type="InterPro" id="IPR005950">
    <property type="entry name" value="ModA"/>
</dbReference>
<evidence type="ECO:0000256" key="5">
    <source>
        <dbReference type="ARBA" id="ARBA00062515"/>
    </source>
</evidence>
<dbReference type="EMBL" id="FWFL01000006">
    <property type="protein sequence ID" value="SLN48379.1"/>
    <property type="molecule type" value="Genomic_DNA"/>
</dbReference>
<dbReference type="GO" id="GO:0015689">
    <property type="term" value="P:molybdate ion transport"/>
    <property type="evidence" value="ECO:0007669"/>
    <property type="project" value="InterPro"/>
</dbReference>
<dbReference type="Pfam" id="PF13531">
    <property type="entry name" value="SBP_bac_11"/>
    <property type="match status" value="1"/>
</dbReference>
<feature type="binding site" evidence="6">
    <location>
        <position position="144"/>
    </location>
    <ligand>
        <name>molybdate</name>
        <dbReference type="ChEBI" id="CHEBI:36264"/>
    </ligand>
</feature>
<dbReference type="GO" id="GO:1901359">
    <property type="term" value="F:tungstate binding"/>
    <property type="evidence" value="ECO:0007669"/>
    <property type="project" value="UniProtKB-ARBA"/>
</dbReference>
<evidence type="ECO:0000256" key="2">
    <source>
        <dbReference type="ARBA" id="ARBA00022505"/>
    </source>
</evidence>
<protein>
    <submittedName>
        <fullName evidence="7">Molybdate-binding periplasmic protein</fullName>
    </submittedName>
</protein>
<name>A0A1Y5SUU9_9RHOB</name>
<dbReference type="PANTHER" id="PTHR30632:SF17">
    <property type="entry name" value="MOLYBDATE-BINDING PROTEIN MODA"/>
    <property type="match status" value="1"/>
</dbReference>
<dbReference type="FunFam" id="3.40.190.10:FF:000035">
    <property type="entry name" value="Molybdate ABC transporter substrate-binding protein"/>
    <property type="match status" value="1"/>
</dbReference>
<keyword evidence="3 6" id="KW-0479">Metal-binding</keyword>
<reference evidence="7 8" key="1">
    <citation type="submission" date="2017-03" db="EMBL/GenBank/DDBJ databases">
        <authorList>
            <person name="Afonso C.L."/>
            <person name="Miller P.J."/>
            <person name="Scott M.A."/>
            <person name="Spackman E."/>
            <person name="Goraichik I."/>
            <person name="Dimitrov K.M."/>
            <person name="Suarez D.L."/>
            <person name="Swayne D.E."/>
        </authorList>
    </citation>
    <scope>NUCLEOTIDE SEQUENCE [LARGE SCALE GENOMIC DNA]</scope>
    <source>
        <strain evidence="7 8">CECT 8287</strain>
    </source>
</reference>
<feature type="binding site" evidence="6">
    <location>
        <position position="162"/>
    </location>
    <ligand>
        <name>molybdate</name>
        <dbReference type="ChEBI" id="CHEBI:36264"/>
    </ligand>
</feature>
<comment type="subunit">
    <text evidence="5">The complex is composed of two ATP-binding proteins (ModC), two transmembrane proteins (ModB) and a solute-binding protein (ModA).</text>
</comment>
<evidence type="ECO:0000313" key="7">
    <source>
        <dbReference type="EMBL" id="SLN48379.1"/>
    </source>
</evidence>
<dbReference type="Gene3D" id="3.40.190.10">
    <property type="entry name" value="Periplasmic binding protein-like II"/>
    <property type="match status" value="2"/>
</dbReference>
<evidence type="ECO:0000256" key="3">
    <source>
        <dbReference type="ARBA" id="ARBA00022723"/>
    </source>
</evidence>
<accession>A0A1Y5SUU9</accession>
<dbReference type="GO" id="GO:0030973">
    <property type="term" value="F:molybdate ion binding"/>
    <property type="evidence" value="ECO:0007669"/>
    <property type="project" value="TreeGrafter"/>
</dbReference>
<keyword evidence="8" id="KW-1185">Reference proteome</keyword>
<dbReference type="Proteomes" id="UP000193827">
    <property type="component" value="Unassembled WGS sequence"/>
</dbReference>
<evidence type="ECO:0000256" key="1">
    <source>
        <dbReference type="ARBA" id="ARBA00009175"/>
    </source>
</evidence>
<evidence type="ECO:0000313" key="8">
    <source>
        <dbReference type="Proteomes" id="UP000193827"/>
    </source>
</evidence>
<dbReference type="PANTHER" id="PTHR30632">
    <property type="entry name" value="MOLYBDATE-BINDING PERIPLASMIC PROTEIN"/>
    <property type="match status" value="1"/>
</dbReference>
<dbReference type="SUPFAM" id="SSF53850">
    <property type="entry name" value="Periplasmic binding protein-like II"/>
    <property type="match status" value="1"/>
</dbReference>
<dbReference type="GO" id="GO:0046872">
    <property type="term" value="F:metal ion binding"/>
    <property type="evidence" value="ECO:0007669"/>
    <property type="project" value="UniProtKB-KW"/>
</dbReference>
<feature type="binding site" evidence="6">
    <location>
        <position position="117"/>
    </location>
    <ligand>
        <name>molybdate</name>
        <dbReference type="ChEBI" id="CHEBI:36264"/>
    </ligand>
</feature>
<dbReference type="PIRSF" id="PIRSF004846">
    <property type="entry name" value="ModA"/>
    <property type="match status" value="1"/>
</dbReference>
<dbReference type="AlphaFoldDB" id="A0A1Y5SUU9"/>
<organism evidence="7 8">
    <name type="scientific">Roseovarius litorisediminis</name>
    <dbReference type="NCBI Taxonomy" id="1312363"/>
    <lineage>
        <taxon>Bacteria</taxon>
        <taxon>Pseudomonadati</taxon>
        <taxon>Pseudomonadota</taxon>
        <taxon>Alphaproteobacteria</taxon>
        <taxon>Rhodobacterales</taxon>
        <taxon>Roseobacteraceae</taxon>
        <taxon>Roseovarius</taxon>
    </lineage>
</organism>
<feature type="binding site" evidence="6">
    <location>
        <position position="15"/>
    </location>
    <ligand>
        <name>molybdate</name>
        <dbReference type="ChEBI" id="CHEBI:36264"/>
    </ligand>
</feature>
<dbReference type="GO" id="GO:0030288">
    <property type="term" value="C:outer membrane-bounded periplasmic space"/>
    <property type="evidence" value="ECO:0007669"/>
    <property type="project" value="TreeGrafter"/>
</dbReference>
<feature type="binding site" evidence="6">
    <location>
        <position position="38"/>
    </location>
    <ligand>
        <name>molybdate</name>
        <dbReference type="ChEBI" id="CHEBI:36264"/>
    </ligand>
</feature>
<keyword evidence="4" id="KW-0732">Signal</keyword>
<evidence type="ECO:0000256" key="6">
    <source>
        <dbReference type="PIRSR" id="PIRSR004846-1"/>
    </source>
</evidence>
<proteinExistence type="inferred from homology"/>
<dbReference type="NCBIfam" id="TIGR01256">
    <property type="entry name" value="modA"/>
    <property type="match status" value="1"/>
</dbReference>
<sequence length="229" mass="23847">MGLADASVRVFAAASLKEALDKVAETYPGQVVISYGGSGLVARQVAAGAPADVVVLANVAWMDWLQSKETIVPDKRMDLLGNNLVLIGPSGAPPVTDVVARLGEGRLAIGQTNGVPAGIYGRQWLERTGLWEDLAGHLAETENVRAALALVSRGEAPLGVVYASDALADPGVAVVLEIPGDQHDPIIYPVAPVKEGNALAAAAFIGFMTSEPVAEIFRNHGFIPLRPPS</sequence>
<dbReference type="InterPro" id="IPR050682">
    <property type="entry name" value="ModA/WtpA"/>
</dbReference>
<evidence type="ECO:0000256" key="4">
    <source>
        <dbReference type="ARBA" id="ARBA00022729"/>
    </source>
</evidence>
<gene>
    <name evidence="7" type="primary">modA</name>
    <name evidence="7" type="ORF">PEL8287_02507</name>
</gene>